<feature type="signal peptide" evidence="5">
    <location>
        <begin position="1"/>
        <end position="20"/>
    </location>
</feature>
<evidence type="ECO:0000259" key="6">
    <source>
        <dbReference type="PROSITE" id="PS51635"/>
    </source>
</evidence>
<dbReference type="GO" id="GO:0016042">
    <property type="term" value="P:lipid catabolic process"/>
    <property type="evidence" value="ECO:0007669"/>
    <property type="project" value="UniProtKB-UniRule"/>
</dbReference>
<feature type="short sequence motif" description="DGA/G" evidence="4">
    <location>
        <begin position="221"/>
        <end position="223"/>
    </location>
</feature>
<dbReference type="PROSITE" id="PS51635">
    <property type="entry name" value="PNPLA"/>
    <property type="match status" value="1"/>
</dbReference>
<sequence length="358" mass="39109">MNRTRVLSFLLFLCLLTAQAQRPKVGLVLGGGGAKGATIVGVLKEIEHAGIPIDYISGTSIGAIVGGLYSVGYRAADLDTLFRSQDWLSLLTDGSSATRGRLMEEKEGITYIFGIPVSHRKNGKHSLSGFGLLHGDSILSFLDSLVINSPVARHAQSFPSTFPTDSSSFLQPIPFCCVTFDLQQYREVVLSSGNLARNMRASMAIPGIFKPVITDSMMLADGGMVNNLPVDVVKEMGAEIVIAIDLTQNKQEEYQSPIWFLKGLGGIIGWLAERPDIQRYNKNRKLADLYINPDLGNYGVLSFNADAIADMLSMGRKAGREHYQDLMLLKERLSSSCSDLKTDEQDDSVRTIASVMHQ</sequence>
<dbReference type="InterPro" id="IPR016035">
    <property type="entry name" value="Acyl_Trfase/lysoPLipase"/>
</dbReference>
<name>A0A5C8GET3_9BACT</name>
<evidence type="ECO:0000256" key="2">
    <source>
        <dbReference type="ARBA" id="ARBA00022963"/>
    </source>
</evidence>
<feature type="domain" description="PNPLA" evidence="6">
    <location>
        <begin position="27"/>
        <end position="234"/>
    </location>
</feature>
<keyword evidence="2 4" id="KW-0442">Lipid degradation</keyword>
<dbReference type="OrthoDB" id="9770965at2"/>
<reference evidence="8" key="1">
    <citation type="submission" date="2019-05" db="EMBL/GenBank/DDBJ databases">
        <title>Prevotella brunnea sp. nov., isolated from a wound of a patient.</title>
        <authorList>
            <person name="Buhl M."/>
        </authorList>
    </citation>
    <scope>NUCLEOTIDE SEQUENCE [LARGE SCALE GENOMIC DNA]</scope>
    <source>
        <strain evidence="8">A2672</strain>
    </source>
</reference>
<dbReference type="RefSeq" id="WP_130830603.1">
    <property type="nucleotide sequence ID" value="NZ_SDIK01000059.1"/>
</dbReference>
<keyword evidence="3 4" id="KW-0443">Lipid metabolism</keyword>
<protein>
    <submittedName>
        <fullName evidence="7">Patatin-like phospholipase family protein</fullName>
    </submittedName>
</protein>
<dbReference type="Proteomes" id="UP000321612">
    <property type="component" value="Unassembled WGS sequence"/>
</dbReference>
<evidence type="ECO:0000256" key="3">
    <source>
        <dbReference type="ARBA" id="ARBA00023098"/>
    </source>
</evidence>
<comment type="caution">
    <text evidence="7">The sequence shown here is derived from an EMBL/GenBank/DDBJ whole genome shotgun (WGS) entry which is preliminary data.</text>
</comment>
<dbReference type="EMBL" id="SDIK01000059">
    <property type="protein sequence ID" value="TXJ60455.1"/>
    <property type="molecule type" value="Genomic_DNA"/>
</dbReference>
<dbReference type="Gene3D" id="3.40.1090.10">
    <property type="entry name" value="Cytosolic phospholipase A2 catalytic domain"/>
    <property type="match status" value="2"/>
</dbReference>
<evidence type="ECO:0000313" key="7">
    <source>
        <dbReference type="EMBL" id="TXJ60455.1"/>
    </source>
</evidence>
<dbReference type="PANTHER" id="PTHR14226:SF29">
    <property type="entry name" value="NEUROPATHY TARGET ESTERASE SWS"/>
    <property type="match status" value="1"/>
</dbReference>
<organism evidence="7 8">
    <name type="scientific">Prevotella brunnea</name>
    <dbReference type="NCBI Taxonomy" id="2508867"/>
    <lineage>
        <taxon>Bacteria</taxon>
        <taxon>Pseudomonadati</taxon>
        <taxon>Bacteroidota</taxon>
        <taxon>Bacteroidia</taxon>
        <taxon>Bacteroidales</taxon>
        <taxon>Prevotellaceae</taxon>
        <taxon>Prevotella</taxon>
    </lineage>
</organism>
<evidence type="ECO:0000256" key="5">
    <source>
        <dbReference type="SAM" id="SignalP"/>
    </source>
</evidence>
<keyword evidence="8" id="KW-1185">Reference proteome</keyword>
<feature type="chain" id="PRO_5023066067" evidence="5">
    <location>
        <begin position="21"/>
        <end position="358"/>
    </location>
</feature>
<feature type="active site" description="Proton acceptor" evidence="4">
    <location>
        <position position="221"/>
    </location>
</feature>
<keyword evidence="5" id="KW-0732">Signal</keyword>
<feature type="short sequence motif" description="GXGXXG" evidence="4">
    <location>
        <begin position="31"/>
        <end position="36"/>
    </location>
</feature>
<evidence type="ECO:0000256" key="4">
    <source>
        <dbReference type="PROSITE-ProRule" id="PRU01161"/>
    </source>
</evidence>
<dbReference type="AlphaFoldDB" id="A0A5C8GET3"/>
<dbReference type="InterPro" id="IPR050301">
    <property type="entry name" value="NTE"/>
</dbReference>
<evidence type="ECO:0000313" key="8">
    <source>
        <dbReference type="Proteomes" id="UP000321612"/>
    </source>
</evidence>
<dbReference type="GO" id="GO:0016787">
    <property type="term" value="F:hydrolase activity"/>
    <property type="evidence" value="ECO:0007669"/>
    <property type="project" value="UniProtKB-UniRule"/>
</dbReference>
<keyword evidence="1 4" id="KW-0378">Hydrolase</keyword>
<dbReference type="InterPro" id="IPR002641">
    <property type="entry name" value="PNPLA_dom"/>
</dbReference>
<proteinExistence type="predicted"/>
<dbReference type="Pfam" id="PF01734">
    <property type="entry name" value="Patatin"/>
    <property type="match status" value="1"/>
</dbReference>
<evidence type="ECO:0000256" key="1">
    <source>
        <dbReference type="ARBA" id="ARBA00022801"/>
    </source>
</evidence>
<feature type="active site" description="Nucleophile" evidence="4">
    <location>
        <position position="60"/>
    </location>
</feature>
<dbReference type="SUPFAM" id="SSF52151">
    <property type="entry name" value="FabD/lysophospholipase-like"/>
    <property type="match status" value="1"/>
</dbReference>
<accession>A0A5C8GET3</accession>
<dbReference type="PANTHER" id="PTHR14226">
    <property type="entry name" value="NEUROPATHY TARGET ESTERASE/SWISS CHEESE D.MELANOGASTER"/>
    <property type="match status" value="1"/>
</dbReference>
<gene>
    <name evidence="7" type="ORF">ETF27_08290</name>
</gene>
<feature type="short sequence motif" description="GXSXG" evidence="4">
    <location>
        <begin position="58"/>
        <end position="62"/>
    </location>
</feature>